<protein>
    <submittedName>
        <fullName evidence="1">Uncharacterized protein</fullName>
    </submittedName>
</protein>
<gene>
    <name evidence="1" type="ORF">BVC80_9049g17</name>
</gene>
<evidence type="ECO:0000313" key="2">
    <source>
        <dbReference type="Proteomes" id="UP000195402"/>
    </source>
</evidence>
<name>A0A200R2G3_MACCD</name>
<evidence type="ECO:0000313" key="1">
    <source>
        <dbReference type="EMBL" id="OVA16891.1"/>
    </source>
</evidence>
<dbReference type="PANTHER" id="PTHR36617:SF5">
    <property type="entry name" value="OS05G0421675 PROTEIN"/>
    <property type="match status" value="1"/>
</dbReference>
<keyword evidence="2" id="KW-1185">Reference proteome</keyword>
<sequence>MWFEAPGFLEKLKEWWESIQISGSPSWILWHKLKLLKDKIKDWLKSDFRKLETRISETKHAIASLDSLIEHTNLSAVQRAERASLNIELDKLESIKEKKWNQRREAIIEHITSFYSNLFSDDFNLRPSFDGINFDCLSPQESSYLEERFTEAEVLAALRAIHDGSQVSFWHDCWSGHRTLKEVAPTLYKISSNKNGSISDFITETPWDTKWNLFFNRDVRQQELQQLATLLQRIGTSPPTLDTSQDSFKWTLTTSGSFTSPPIIYSYTVNTPMQFGWKSSLAVDSVGPSRTPSQTLSMDGLVKDYHMLGRFSGALSQQQYHGQYGTSIIVEFLMEEHCLPMTSAFKSKLYCTFGS</sequence>
<comment type="caution">
    <text evidence="1">The sequence shown here is derived from an EMBL/GenBank/DDBJ whole genome shotgun (WGS) entry which is preliminary data.</text>
</comment>
<dbReference type="EMBL" id="MVGT01000459">
    <property type="protein sequence ID" value="OVA16891.1"/>
    <property type="molecule type" value="Genomic_DNA"/>
</dbReference>
<dbReference type="PANTHER" id="PTHR36617">
    <property type="entry name" value="PROTEIN, PUTATIVE-RELATED"/>
    <property type="match status" value="1"/>
</dbReference>
<accession>A0A200R2G3</accession>
<dbReference type="InParanoid" id="A0A200R2G3"/>
<dbReference type="OrthoDB" id="1001975at2759"/>
<dbReference type="Proteomes" id="UP000195402">
    <property type="component" value="Unassembled WGS sequence"/>
</dbReference>
<dbReference type="AlphaFoldDB" id="A0A200R2G3"/>
<reference evidence="1 2" key="1">
    <citation type="journal article" date="2017" name="Mol. Plant">
        <title>The Genome of Medicinal Plant Macleaya cordata Provides New Insights into Benzylisoquinoline Alkaloids Metabolism.</title>
        <authorList>
            <person name="Liu X."/>
            <person name="Liu Y."/>
            <person name="Huang P."/>
            <person name="Ma Y."/>
            <person name="Qing Z."/>
            <person name="Tang Q."/>
            <person name="Cao H."/>
            <person name="Cheng P."/>
            <person name="Zheng Y."/>
            <person name="Yuan Z."/>
            <person name="Zhou Y."/>
            <person name="Liu J."/>
            <person name="Tang Z."/>
            <person name="Zhuo Y."/>
            <person name="Zhang Y."/>
            <person name="Yu L."/>
            <person name="Huang J."/>
            <person name="Yang P."/>
            <person name="Peng Q."/>
            <person name="Zhang J."/>
            <person name="Jiang W."/>
            <person name="Zhang Z."/>
            <person name="Lin K."/>
            <person name="Ro D.K."/>
            <person name="Chen X."/>
            <person name="Xiong X."/>
            <person name="Shang Y."/>
            <person name="Huang S."/>
            <person name="Zeng J."/>
        </authorList>
    </citation>
    <scope>NUCLEOTIDE SEQUENCE [LARGE SCALE GENOMIC DNA]</scope>
    <source>
        <strain evidence="2">cv. BLH2017</strain>
        <tissue evidence="1">Root</tissue>
    </source>
</reference>
<organism evidence="1 2">
    <name type="scientific">Macleaya cordata</name>
    <name type="common">Five-seeded plume-poppy</name>
    <name type="synonym">Bocconia cordata</name>
    <dbReference type="NCBI Taxonomy" id="56857"/>
    <lineage>
        <taxon>Eukaryota</taxon>
        <taxon>Viridiplantae</taxon>
        <taxon>Streptophyta</taxon>
        <taxon>Embryophyta</taxon>
        <taxon>Tracheophyta</taxon>
        <taxon>Spermatophyta</taxon>
        <taxon>Magnoliopsida</taxon>
        <taxon>Ranunculales</taxon>
        <taxon>Papaveraceae</taxon>
        <taxon>Papaveroideae</taxon>
        <taxon>Macleaya</taxon>
    </lineage>
</organism>
<dbReference type="STRING" id="56857.A0A200R2G3"/>
<proteinExistence type="predicted"/>